<proteinExistence type="predicted"/>
<reference evidence="1 2" key="1">
    <citation type="submission" date="2016-11" db="EMBL/GenBank/DDBJ databases">
        <authorList>
            <person name="Jaros S."/>
            <person name="Januszkiewicz K."/>
            <person name="Wedrychowicz H."/>
        </authorList>
    </citation>
    <scope>NUCLEOTIDE SEQUENCE [LARGE SCALE GENOMIC DNA]</scope>
    <source>
        <strain evidence="1 2">GAS138</strain>
    </source>
</reference>
<dbReference type="AlphaFoldDB" id="A0A1M5YNX3"/>
<dbReference type="Proteomes" id="UP000189796">
    <property type="component" value="Chromosome I"/>
</dbReference>
<gene>
    <name evidence="1" type="ORF">SAMN05443248_8564</name>
</gene>
<sequence>MATNHKTYLLDFLDEMRPLPGEALRRIEPIEFSQIVAEIEQSPDNARIIELFERAGSDYRDLRAWLAMIGLFADQLLIEKTGGKPKTWDRPSAAILRRDFTSCARRNPSRSGMLIVEKMKEIHPKRYAAPAVTILRWLELSEISIKQVNKGISAQSRSLK</sequence>
<organism evidence="1 2">
    <name type="scientific">Bradyrhizobium erythrophlei</name>
    <dbReference type="NCBI Taxonomy" id="1437360"/>
    <lineage>
        <taxon>Bacteria</taxon>
        <taxon>Pseudomonadati</taxon>
        <taxon>Pseudomonadota</taxon>
        <taxon>Alphaproteobacteria</taxon>
        <taxon>Hyphomicrobiales</taxon>
        <taxon>Nitrobacteraceae</taxon>
        <taxon>Bradyrhizobium</taxon>
    </lineage>
</organism>
<evidence type="ECO:0000313" key="2">
    <source>
        <dbReference type="Proteomes" id="UP000189796"/>
    </source>
</evidence>
<name>A0A1M5YNX3_9BRAD</name>
<accession>A0A1M5YNX3</accession>
<dbReference type="EMBL" id="LT670817">
    <property type="protein sequence ID" value="SHI13601.1"/>
    <property type="molecule type" value="Genomic_DNA"/>
</dbReference>
<dbReference type="RefSeq" id="WP_079606564.1">
    <property type="nucleotide sequence ID" value="NZ_LT670817.1"/>
</dbReference>
<evidence type="ECO:0000313" key="1">
    <source>
        <dbReference type="EMBL" id="SHI13601.1"/>
    </source>
</evidence>
<protein>
    <submittedName>
        <fullName evidence="1">Uncharacterized protein</fullName>
    </submittedName>
</protein>